<name>A0A164VKQ9_DAUCS</name>
<dbReference type="OMA" id="MPSFIIE"/>
<sequence>MASKLELPSFLGRDKDDSVRRSAVSGKKILLTRDKLKEDKVAENNRNQLLKFLNSSCN</sequence>
<dbReference type="Proteomes" id="UP000077755">
    <property type="component" value="Chromosome 6"/>
</dbReference>
<dbReference type="EMBL" id="CP093348">
    <property type="protein sequence ID" value="WOH04607.1"/>
    <property type="molecule type" value="Genomic_DNA"/>
</dbReference>
<proteinExistence type="predicted"/>
<reference evidence="1" key="2">
    <citation type="submission" date="2022-03" db="EMBL/GenBank/DDBJ databases">
        <title>Draft title - Genomic analysis of global carrot germplasm unveils the trajectory of domestication and the origin of high carotenoid orange carrot.</title>
        <authorList>
            <person name="Iorizzo M."/>
            <person name="Ellison S."/>
            <person name="Senalik D."/>
            <person name="Macko-Podgorni A."/>
            <person name="Grzebelus D."/>
            <person name="Bostan H."/>
            <person name="Rolling W."/>
            <person name="Curaba J."/>
            <person name="Simon P."/>
        </authorList>
    </citation>
    <scope>NUCLEOTIDE SEQUENCE</scope>
    <source>
        <tissue evidence="1">Leaf</tissue>
    </source>
</reference>
<dbReference type="AlphaFoldDB" id="A0A164VKQ9"/>
<reference evidence="1" key="1">
    <citation type="journal article" date="2016" name="Nat. Genet.">
        <title>A high-quality carrot genome assembly provides new insights into carotenoid accumulation and asterid genome evolution.</title>
        <authorList>
            <person name="Iorizzo M."/>
            <person name="Ellison S."/>
            <person name="Senalik D."/>
            <person name="Zeng P."/>
            <person name="Satapoomin P."/>
            <person name="Huang J."/>
            <person name="Bowman M."/>
            <person name="Iovene M."/>
            <person name="Sanseverino W."/>
            <person name="Cavagnaro P."/>
            <person name="Yildiz M."/>
            <person name="Macko-Podgorni A."/>
            <person name="Moranska E."/>
            <person name="Grzebelus E."/>
            <person name="Grzebelus D."/>
            <person name="Ashrafi H."/>
            <person name="Zheng Z."/>
            <person name="Cheng S."/>
            <person name="Spooner D."/>
            <person name="Van Deynze A."/>
            <person name="Simon P."/>
        </authorList>
    </citation>
    <scope>NUCLEOTIDE SEQUENCE</scope>
    <source>
        <tissue evidence="1">Leaf</tissue>
    </source>
</reference>
<protein>
    <submittedName>
        <fullName evidence="1">Uncharacterized protein</fullName>
    </submittedName>
</protein>
<gene>
    <name evidence="1" type="ORF">DCAR_0624018</name>
</gene>
<accession>A0A164VKQ9</accession>
<dbReference type="Gramene" id="KZM90495">
    <property type="protein sequence ID" value="KZM90495"/>
    <property type="gene ID" value="DCAR_022140"/>
</dbReference>
<dbReference type="PANTHER" id="PTHR35760:SF1">
    <property type="entry name" value="SI:CH211-22I13.2"/>
    <property type="match status" value="1"/>
</dbReference>
<organism evidence="1 2">
    <name type="scientific">Daucus carota subsp. sativus</name>
    <name type="common">Carrot</name>
    <dbReference type="NCBI Taxonomy" id="79200"/>
    <lineage>
        <taxon>Eukaryota</taxon>
        <taxon>Viridiplantae</taxon>
        <taxon>Streptophyta</taxon>
        <taxon>Embryophyta</taxon>
        <taxon>Tracheophyta</taxon>
        <taxon>Spermatophyta</taxon>
        <taxon>Magnoliopsida</taxon>
        <taxon>eudicotyledons</taxon>
        <taxon>Gunneridae</taxon>
        <taxon>Pentapetalae</taxon>
        <taxon>asterids</taxon>
        <taxon>campanulids</taxon>
        <taxon>Apiales</taxon>
        <taxon>Apiaceae</taxon>
        <taxon>Apioideae</taxon>
        <taxon>Scandiceae</taxon>
        <taxon>Daucinae</taxon>
        <taxon>Daucus</taxon>
        <taxon>Daucus sect. Daucus</taxon>
    </lineage>
</organism>
<evidence type="ECO:0000313" key="2">
    <source>
        <dbReference type="Proteomes" id="UP000077755"/>
    </source>
</evidence>
<dbReference type="PANTHER" id="PTHR35760">
    <property type="entry name" value="SI:CH211-22I13.2"/>
    <property type="match status" value="1"/>
</dbReference>
<keyword evidence="2" id="KW-1185">Reference proteome</keyword>
<evidence type="ECO:0000313" key="1">
    <source>
        <dbReference type="EMBL" id="WOH04607.1"/>
    </source>
</evidence>